<keyword evidence="14" id="KW-1185">Reference proteome</keyword>
<dbReference type="InterPro" id="IPR039859">
    <property type="entry name" value="PFA4/ZDH16/20/ERF2-like"/>
</dbReference>
<dbReference type="InterPro" id="IPR001594">
    <property type="entry name" value="Palmitoyltrfase_DHHC"/>
</dbReference>
<evidence type="ECO:0000256" key="4">
    <source>
        <dbReference type="ARBA" id="ARBA00022989"/>
    </source>
</evidence>
<feature type="transmembrane region" description="Helical" evidence="10">
    <location>
        <begin position="221"/>
        <end position="247"/>
    </location>
</feature>
<evidence type="ECO:0000256" key="3">
    <source>
        <dbReference type="ARBA" id="ARBA00022692"/>
    </source>
</evidence>
<dbReference type="EMBL" id="VXIS01000019">
    <property type="protein sequence ID" value="KAA8912830.1"/>
    <property type="molecule type" value="Genomic_DNA"/>
</dbReference>
<comment type="domain">
    <text evidence="10">The DHHC domain is required for palmitoyltransferase activity.</text>
</comment>
<dbReference type="FunCoup" id="A0A5J5F7P3">
    <property type="interactions" value="480"/>
</dbReference>
<comment type="subcellular location">
    <subcellularLocation>
        <location evidence="1">Membrane</location>
        <topology evidence="1">Multi-pass membrane protein</topology>
    </subcellularLocation>
</comment>
<keyword evidence="4 10" id="KW-1133">Transmembrane helix</keyword>
<dbReference type="Proteomes" id="UP000326924">
    <property type="component" value="Unassembled WGS sequence"/>
</dbReference>
<comment type="caution">
    <text evidence="13">The sequence shown here is derived from an EMBL/GenBank/DDBJ whole genome shotgun (WGS) entry which is preliminary data.</text>
</comment>
<feature type="domain" description="Palmitoyltransferase DHHC" evidence="12">
    <location>
        <begin position="130"/>
        <end position="260"/>
    </location>
</feature>
<evidence type="ECO:0000256" key="9">
    <source>
        <dbReference type="ARBA" id="ARBA00048048"/>
    </source>
</evidence>
<keyword evidence="2 10" id="KW-0808">Transferase</keyword>
<evidence type="ECO:0000313" key="14">
    <source>
        <dbReference type="Proteomes" id="UP000326924"/>
    </source>
</evidence>
<keyword evidence="8 10" id="KW-0012">Acyltransferase</keyword>
<gene>
    <name evidence="13" type="ORF">FN846DRAFT_897384</name>
</gene>
<dbReference type="Pfam" id="PF01529">
    <property type="entry name" value="DHHC"/>
    <property type="match status" value="1"/>
</dbReference>
<dbReference type="PANTHER" id="PTHR12246">
    <property type="entry name" value="PALMITOYLTRANSFERASE ZDHHC16"/>
    <property type="match status" value="1"/>
</dbReference>
<feature type="compositionally biased region" description="Basic and acidic residues" evidence="11">
    <location>
        <begin position="448"/>
        <end position="458"/>
    </location>
</feature>
<sequence>MDAEIGSPSSSISPRRRRSRFTCRRIDKLFCLVANYFPLFFVYGVSTWALYTEAYSISYHTVGGNRGAYWLEGLFMASLGVMLYVLQMWAYTFAVFTSPGTPMDNKHAYSHLPTSENSMLAAAVTVKSDGQERFCKKCQCRKPDRTHHCSSCRTCVLKMDHHCPWLANCLGLHNYKAFLLFLIYTSLYCILCFAASCKLVYTELFDAASGTRGQLDDFAPVNWVLLAVISGIIGLVLSGFTTWHLILTSNNMTTIESLEKVRYTAPALRTGAAPAGAQLLDDYSSPHHEYNRYGNYLLEESNKKLPHAFNLGTKRNFAQVFGGRTKMWLWPFPMFTGVGDGWNWETSKEWQEAALALKAERDKWMREQGERERLAGWGYDPEEESYWNRGNQQGLIQYAGGQKVASKADRLLGRSSGGYTDTKGVPMKKMRKKPSSVHAISDNDEDYDGAKEIKEPQGGKDTTGDAEWGAWGD</sequence>
<evidence type="ECO:0000259" key="12">
    <source>
        <dbReference type="Pfam" id="PF01529"/>
    </source>
</evidence>
<evidence type="ECO:0000256" key="6">
    <source>
        <dbReference type="ARBA" id="ARBA00023139"/>
    </source>
</evidence>
<feature type="region of interest" description="Disordered" evidence="11">
    <location>
        <begin position="412"/>
        <end position="473"/>
    </location>
</feature>
<dbReference type="PROSITE" id="PS50216">
    <property type="entry name" value="DHHC"/>
    <property type="match status" value="1"/>
</dbReference>
<protein>
    <recommendedName>
        <fullName evidence="10">Palmitoyltransferase</fullName>
        <ecNumber evidence="10">2.3.1.225</ecNumber>
    </recommendedName>
</protein>
<dbReference type="GO" id="GO:0019706">
    <property type="term" value="F:protein-cysteine S-palmitoyltransferase activity"/>
    <property type="evidence" value="ECO:0007669"/>
    <property type="project" value="UniProtKB-EC"/>
</dbReference>
<evidence type="ECO:0000256" key="8">
    <source>
        <dbReference type="ARBA" id="ARBA00023315"/>
    </source>
</evidence>
<accession>A0A5J5F7P3</accession>
<keyword evidence="6" id="KW-0564">Palmitate</keyword>
<keyword evidence="3 10" id="KW-0812">Transmembrane</keyword>
<evidence type="ECO:0000256" key="11">
    <source>
        <dbReference type="SAM" id="MobiDB-lite"/>
    </source>
</evidence>
<feature type="transmembrane region" description="Helical" evidence="10">
    <location>
        <begin position="71"/>
        <end position="96"/>
    </location>
</feature>
<keyword evidence="7" id="KW-0449">Lipoprotein</keyword>
<proteinExistence type="inferred from homology"/>
<organism evidence="13 14">
    <name type="scientific">Sphaerosporella brunnea</name>
    <dbReference type="NCBI Taxonomy" id="1250544"/>
    <lineage>
        <taxon>Eukaryota</taxon>
        <taxon>Fungi</taxon>
        <taxon>Dikarya</taxon>
        <taxon>Ascomycota</taxon>
        <taxon>Pezizomycotina</taxon>
        <taxon>Pezizomycetes</taxon>
        <taxon>Pezizales</taxon>
        <taxon>Pyronemataceae</taxon>
        <taxon>Sphaerosporella</taxon>
    </lineage>
</organism>
<evidence type="ECO:0000256" key="5">
    <source>
        <dbReference type="ARBA" id="ARBA00023136"/>
    </source>
</evidence>
<comment type="similarity">
    <text evidence="10">Belongs to the DHHC palmitoyltransferase family.</text>
</comment>
<reference evidence="13 14" key="1">
    <citation type="submission" date="2019-09" db="EMBL/GenBank/DDBJ databases">
        <title>Draft genome of the ectomycorrhizal ascomycete Sphaerosporella brunnea.</title>
        <authorList>
            <consortium name="DOE Joint Genome Institute"/>
            <person name="Benucci G.M."/>
            <person name="Marozzi G."/>
            <person name="Antonielli L."/>
            <person name="Sanchez S."/>
            <person name="Marco P."/>
            <person name="Wang X."/>
            <person name="Falini L.B."/>
            <person name="Barry K."/>
            <person name="Haridas S."/>
            <person name="Lipzen A."/>
            <person name="Labutti K."/>
            <person name="Grigoriev I.V."/>
            <person name="Murat C."/>
            <person name="Martin F."/>
            <person name="Albertini E."/>
            <person name="Donnini D."/>
            <person name="Bonito G."/>
        </authorList>
    </citation>
    <scope>NUCLEOTIDE SEQUENCE [LARGE SCALE GENOMIC DNA]</scope>
    <source>
        <strain evidence="13 14">Sb_GMNB300</strain>
    </source>
</reference>
<comment type="catalytic activity">
    <reaction evidence="9 10">
        <text>L-cysteinyl-[protein] + hexadecanoyl-CoA = S-hexadecanoyl-L-cysteinyl-[protein] + CoA</text>
        <dbReference type="Rhea" id="RHEA:36683"/>
        <dbReference type="Rhea" id="RHEA-COMP:10131"/>
        <dbReference type="Rhea" id="RHEA-COMP:11032"/>
        <dbReference type="ChEBI" id="CHEBI:29950"/>
        <dbReference type="ChEBI" id="CHEBI:57287"/>
        <dbReference type="ChEBI" id="CHEBI:57379"/>
        <dbReference type="ChEBI" id="CHEBI:74151"/>
        <dbReference type="EC" id="2.3.1.225"/>
    </reaction>
</comment>
<keyword evidence="5 10" id="KW-0472">Membrane</keyword>
<dbReference type="InParanoid" id="A0A5J5F7P3"/>
<feature type="compositionally biased region" description="Basic residues" evidence="11">
    <location>
        <begin position="426"/>
        <end position="435"/>
    </location>
</feature>
<evidence type="ECO:0000256" key="7">
    <source>
        <dbReference type="ARBA" id="ARBA00023288"/>
    </source>
</evidence>
<dbReference type="EC" id="2.3.1.225" evidence="10"/>
<evidence type="ECO:0000313" key="13">
    <source>
        <dbReference type="EMBL" id="KAA8912830.1"/>
    </source>
</evidence>
<feature type="transmembrane region" description="Helical" evidence="10">
    <location>
        <begin position="178"/>
        <end position="201"/>
    </location>
</feature>
<evidence type="ECO:0000256" key="2">
    <source>
        <dbReference type="ARBA" id="ARBA00022679"/>
    </source>
</evidence>
<dbReference type="AlphaFoldDB" id="A0A5J5F7P3"/>
<evidence type="ECO:0000256" key="1">
    <source>
        <dbReference type="ARBA" id="ARBA00004141"/>
    </source>
</evidence>
<dbReference type="OrthoDB" id="302728at2759"/>
<feature type="transmembrane region" description="Helical" evidence="10">
    <location>
        <begin position="29"/>
        <end position="51"/>
    </location>
</feature>
<dbReference type="GO" id="GO:0016020">
    <property type="term" value="C:membrane"/>
    <property type="evidence" value="ECO:0007669"/>
    <property type="project" value="UniProtKB-SubCell"/>
</dbReference>
<evidence type="ECO:0000256" key="10">
    <source>
        <dbReference type="RuleBase" id="RU079119"/>
    </source>
</evidence>
<name>A0A5J5F7P3_9PEZI</name>